<name>A0ABS9ZUS2_9SPHI</name>
<feature type="binding site" evidence="8">
    <location>
        <begin position="227"/>
        <end position="231"/>
    </location>
    <ligand>
        <name>GTP</name>
        <dbReference type="ChEBI" id="CHEBI:37565"/>
        <label>2</label>
    </ligand>
</feature>
<dbReference type="Pfam" id="PF14714">
    <property type="entry name" value="KH_dom-like"/>
    <property type="match status" value="1"/>
</dbReference>
<evidence type="ECO:0000256" key="9">
    <source>
        <dbReference type="PROSITE-ProRule" id="PRU01049"/>
    </source>
</evidence>
<evidence type="ECO:0000256" key="2">
    <source>
        <dbReference type="ARBA" id="ARBA00020953"/>
    </source>
</evidence>
<dbReference type="InterPro" id="IPR006073">
    <property type="entry name" value="GTP-bd"/>
</dbReference>
<feature type="binding site" evidence="8">
    <location>
        <begin position="56"/>
        <end position="60"/>
    </location>
    <ligand>
        <name>GTP</name>
        <dbReference type="ChEBI" id="CHEBI:37565"/>
        <label>1</label>
    </ligand>
</feature>
<dbReference type="Pfam" id="PF01926">
    <property type="entry name" value="MMR_HSR1"/>
    <property type="match status" value="2"/>
</dbReference>
<dbReference type="InterPro" id="IPR031166">
    <property type="entry name" value="G_ENGA"/>
</dbReference>
<feature type="domain" description="EngA-type G" evidence="11">
    <location>
        <begin position="3"/>
        <end position="167"/>
    </location>
</feature>
<dbReference type="InterPro" id="IPR027417">
    <property type="entry name" value="P-loop_NTPase"/>
</dbReference>
<dbReference type="InterPro" id="IPR016484">
    <property type="entry name" value="GTPase_Der"/>
</dbReference>
<evidence type="ECO:0000256" key="8">
    <source>
        <dbReference type="HAMAP-Rule" id="MF_00195"/>
    </source>
</evidence>
<evidence type="ECO:0000256" key="3">
    <source>
        <dbReference type="ARBA" id="ARBA00022517"/>
    </source>
</evidence>
<feature type="domain" description="EngA-type G" evidence="11">
    <location>
        <begin position="174"/>
        <end position="349"/>
    </location>
</feature>
<keyword evidence="5 8" id="KW-0547">Nucleotide-binding</keyword>
<organism evidence="12 13">
    <name type="scientific">Pedobacter montanisoli</name>
    <dbReference type="NCBI Taxonomy" id="2923277"/>
    <lineage>
        <taxon>Bacteria</taxon>
        <taxon>Pseudomonadati</taxon>
        <taxon>Bacteroidota</taxon>
        <taxon>Sphingobacteriia</taxon>
        <taxon>Sphingobacteriales</taxon>
        <taxon>Sphingobacteriaceae</taxon>
        <taxon>Pedobacter</taxon>
    </lineage>
</organism>
<dbReference type="EMBL" id="JALGBH010000001">
    <property type="protein sequence ID" value="MCJ0742122.1"/>
    <property type="molecule type" value="Genomic_DNA"/>
</dbReference>
<dbReference type="GO" id="GO:0016787">
    <property type="term" value="F:hydrolase activity"/>
    <property type="evidence" value="ECO:0007669"/>
    <property type="project" value="UniProtKB-KW"/>
</dbReference>
<comment type="function">
    <text evidence="8 10">GTPase that plays an essential role in the late steps of ribosome biogenesis.</text>
</comment>
<dbReference type="Proteomes" id="UP001165460">
    <property type="component" value="Unassembled WGS sequence"/>
</dbReference>
<evidence type="ECO:0000256" key="1">
    <source>
        <dbReference type="ARBA" id="ARBA00008279"/>
    </source>
</evidence>
<evidence type="ECO:0000256" key="7">
    <source>
        <dbReference type="ARBA" id="ARBA00032345"/>
    </source>
</evidence>
<dbReference type="PANTHER" id="PTHR43834">
    <property type="entry name" value="GTPASE DER"/>
    <property type="match status" value="1"/>
</dbReference>
<dbReference type="RefSeq" id="WP_243360325.1">
    <property type="nucleotide sequence ID" value="NZ_JALGBH010000001.1"/>
</dbReference>
<keyword evidence="12" id="KW-0378">Hydrolase</keyword>
<protein>
    <recommendedName>
        <fullName evidence="2 8">GTPase Der</fullName>
    </recommendedName>
    <alternativeName>
        <fullName evidence="7 8">GTP-binding protein EngA</fullName>
    </alternativeName>
</protein>
<sequence length="433" mass="49018">MSNIIAIVGRPNVGKSTLFNRLTESRKAIVDDFSGVTRDRHYGIAEWTDKKFTVIDTGGYVAGSDDVFEAAIREQVVIAIEEATVLLFMVDVTTGVTDLDDEIADILRRSKKPVFVVVNKVDNNNLEHDSAVFYSLGLGDIYTISSMTGSGTGDLLDQVVSHLENVEEEESKLPKITIIGRPNVGKSSLVNALMGKDRNIVTPIAGTTRDSIHIHYNQFGHEFMFIDTAGLRKKTKVKENIEFYSVMRTIKALEEADVCILMLDAIEGLEAQDINIFHLAEKNKKGVVILVNKWDLIEKNNKTMKVFEDQIKEKLQPFTDVPVIFTSVLNKQRIFKAVETAMEVYQNRSKKIPTSKLNDVMLPIIENYPPPATKGKYIKIKYITQINGVAPMFAFFCNLPQYIKEPYKRFLENKLRENFDFSGVPIQIYFRQK</sequence>
<comment type="subunit">
    <text evidence="8">Associates with the 50S ribosomal subunit.</text>
</comment>
<dbReference type="InterPro" id="IPR003593">
    <property type="entry name" value="AAA+_ATPase"/>
</dbReference>
<feature type="binding site" evidence="8">
    <location>
        <begin position="119"/>
        <end position="122"/>
    </location>
    <ligand>
        <name>GTP</name>
        <dbReference type="ChEBI" id="CHEBI:37565"/>
        <label>1</label>
    </ligand>
</feature>
<dbReference type="Gene3D" id="3.30.300.20">
    <property type="match status" value="1"/>
</dbReference>
<keyword evidence="13" id="KW-1185">Reference proteome</keyword>
<dbReference type="PANTHER" id="PTHR43834:SF6">
    <property type="entry name" value="GTPASE DER"/>
    <property type="match status" value="1"/>
</dbReference>
<dbReference type="HAMAP" id="MF_00195">
    <property type="entry name" value="GTPase_Der"/>
    <property type="match status" value="1"/>
</dbReference>
<evidence type="ECO:0000256" key="6">
    <source>
        <dbReference type="ARBA" id="ARBA00023134"/>
    </source>
</evidence>
<dbReference type="PROSITE" id="PS51712">
    <property type="entry name" value="G_ENGA"/>
    <property type="match status" value="2"/>
</dbReference>
<dbReference type="SMART" id="SM00382">
    <property type="entry name" value="AAA"/>
    <property type="match status" value="2"/>
</dbReference>
<dbReference type="Gene3D" id="3.40.50.300">
    <property type="entry name" value="P-loop containing nucleotide triphosphate hydrolases"/>
    <property type="match status" value="2"/>
</dbReference>
<proteinExistence type="inferred from homology"/>
<evidence type="ECO:0000313" key="12">
    <source>
        <dbReference type="EMBL" id="MCJ0742122.1"/>
    </source>
</evidence>
<evidence type="ECO:0000313" key="13">
    <source>
        <dbReference type="Proteomes" id="UP001165460"/>
    </source>
</evidence>
<dbReference type="InterPro" id="IPR032859">
    <property type="entry name" value="KH_dom-like"/>
</dbReference>
<feature type="binding site" evidence="8">
    <location>
        <begin position="9"/>
        <end position="16"/>
    </location>
    <ligand>
        <name>GTP</name>
        <dbReference type="ChEBI" id="CHEBI:37565"/>
        <label>1</label>
    </ligand>
</feature>
<gene>
    <name evidence="8 12" type="primary">der</name>
    <name evidence="12" type="ORF">MMF97_05295</name>
</gene>
<evidence type="ECO:0000256" key="5">
    <source>
        <dbReference type="ARBA" id="ARBA00022741"/>
    </source>
</evidence>
<feature type="binding site" evidence="8">
    <location>
        <begin position="180"/>
        <end position="187"/>
    </location>
    <ligand>
        <name>GTP</name>
        <dbReference type="ChEBI" id="CHEBI:37565"/>
        <label>2</label>
    </ligand>
</feature>
<dbReference type="PIRSF" id="PIRSF006485">
    <property type="entry name" value="GTP-binding_EngA"/>
    <property type="match status" value="1"/>
</dbReference>
<accession>A0ABS9ZUS2</accession>
<dbReference type="NCBIfam" id="TIGR00231">
    <property type="entry name" value="small_GTP"/>
    <property type="match status" value="2"/>
</dbReference>
<evidence type="ECO:0000256" key="4">
    <source>
        <dbReference type="ARBA" id="ARBA00022737"/>
    </source>
</evidence>
<dbReference type="InterPro" id="IPR015946">
    <property type="entry name" value="KH_dom-like_a/b"/>
</dbReference>
<comment type="similarity">
    <text evidence="1 8 9 10">Belongs to the TRAFAC class TrmE-Era-EngA-EngB-Septin-like GTPase superfamily. EngA (Der) GTPase family.</text>
</comment>
<dbReference type="SUPFAM" id="SSF52540">
    <property type="entry name" value="P-loop containing nucleoside triphosphate hydrolases"/>
    <property type="match status" value="2"/>
</dbReference>
<keyword evidence="4 10" id="KW-0677">Repeat</keyword>
<keyword evidence="6 8" id="KW-0342">GTP-binding</keyword>
<feature type="binding site" evidence="8">
    <location>
        <begin position="292"/>
        <end position="295"/>
    </location>
    <ligand>
        <name>GTP</name>
        <dbReference type="ChEBI" id="CHEBI:37565"/>
        <label>2</label>
    </ligand>
</feature>
<dbReference type="NCBIfam" id="TIGR03594">
    <property type="entry name" value="GTPase_EngA"/>
    <property type="match status" value="1"/>
</dbReference>
<dbReference type="InterPro" id="IPR005225">
    <property type="entry name" value="Small_GTP-bd"/>
</dbReference>
<dbReference type="CDD" id="cd01894">
    <property type="entry name" value="EngA1"/>
    <property type="match status" value="1"/>
</dbReference>
<reference evidence="12" key="1">
    <citation type="submission" date="2022-03" db="EMBL/GenBank/DDBJ databases">
        <authorList>
            <person name="Woo C.Y."/>
        </authorList>
    </citation>
    <scope>NUCLEOTIDE SEQUENCE</scope>
    <source>
        <strain evidence="12">CYS-01</strain>
    </source>
</reference>
<dbReference type="CDD" id="cd01895">
    <property type="entry name" value="EngA2"/>
    <property type="match status" value="1"/>
</dbReference>
<dbReference type="PRINTS" id="PR00326">
    <property type="entry name" value="GTP1OBG"/>
</dbReference>
<comment type="caution">
    <text evidence="12">The sequence shown here is derived from an EMBL/GenBank/DDBJ whole genome shotgun (WGS) entry which is preliminary data.</text>
</comment>
<evidence type="ECO:0000256" key="10">
    <source>
        <dbReference type="RuleBase" id="RU004481"/>
    </source>
</evidence>
<evidence type="ECO:0000259" key="11">
    <source>
        <dbReference type="PROSITE" id="PS51712"/>
    </source>
</evidence>
<keyword evidence="3 8" id="KW-0690">Ribosome biogenesis</keyword>